<dbReference type="InterPro" id="IPR006170">
    <property type="entry name" value="PBP/GOBP"/>
</dbReference>
<protein>
    <submittedName>
        <fullName evidence="2">Odorant binding protein 3</fullName>
    </submittedName>
</protein>
<organism evidence="2">
    <name type="scientific">Harmonia axyridis</name>
    <name type="common">Multicolored Asian lady beetle</name>
    <name type="synonym">Coccinella axyridis</name>
    <dbReference type="NCBI Taxonomy" id="115357"/>
    <lineage>
        <taxon>Eukaryota</taxon>
        <taxon>Metazoa</taxon>
        <taxon>Ecdysozoa</taxon>
        <taxon>Arthropoda</taxon>
        <taxon>Hexapoda</taxon>
        <taxon>Insecta</taxon>
        <taxon>Pterygota</taxon>
        <taxon>Neoptera</taxon>
        <taxon>Endopterygota</taxon>
        <taxon>Coleoptera</taxon>
        <taxon>Polyphaga</taxon>
        <taxon>Cucujiformia</taxon>
        <taxon>Coccinelloidea</taxon>
        <taxon>Coccinellidae</taxon>
        <taxon>Coccinellinae</taxon>
        <taxon>Coccinellini</taxon>
        <taxon>Harmonia</taxon>
    </lineage>
</organism>
<dbReference type="SMR" id="A0A8K1AM44"/>
<dbReference type="Pfam" id="PF01395">
    <property type="entry name" value="PBP_GOBP"/>
    <property type="match status" value="1"/>
</dbReference>
<evidence type="ECO:0000313" key="2">
    <source>
        <dbReference type="EMBL" id="QTE76111.1"/>
    </source>
</evidence>
<dbReference type="GO" id="GO:0005549">
    <property type="term" value="F:odorant binding"/>
    <property type="evidence" value="ECO:0007669"/>
    <property type="project" value="InterPro"/>
</dbReference>
<evidence type="ECO:0000256" key="1">
    <source>
        <dbReference type="SAM" id="SignalP"/>
    </source>
</evidence>
<name>A0A8K1AM44_HARAX</name>
<proteinExistence type="evidence at transcript level"/>
<sequence length="136" mass="15397">MEILTFFISFTFLSLVVASSLDPEMVKKIHGECFEISHLPRDSLDKIRAGQVDLTDLAVKEHLFCYTKKVGFVNDAGILNDDLIKKRLALQIKDENKVEEYAKICNAPKKEGEEVNYFAAKVVACYYNSFPGIVIM</sequence>
<feature type="chain" id="PRO_5035424933" evidence="1">
    <location>
        <begin position="19"/>
        <end position="136"/>
    </location>
</feature>
<dbReference type="SUPFAM" id="SSF47565">
    <property type="entry name" value="Insect pheromone/odorant-binding proteins"/>
    <property type="match status" value="1"/>
</dbReference>
<feature type="signal peptide" evidence="1">
    <location>
        <begin position="1"/>
        <end position="18"/>
    </location>
</feature>
<accession>A0A8K1AM44</accession>
<keyword evidence="1" id="KW-0732">Signal</keyword>
<dbReference type="AlphaFoldDB" id="A0A8K1AM44"/>
<dbReference type="InterPro" id="IPR036728">
    <property type="entry name" value="PBP_GOBP_sf"/>
</dbReference>
<reference evidence="2" key="1">
    <citation type="journal article" date="2021" name="J Integr Agric">
        <title>Identification and tissue distribution of odorant binding protein genes in Harmonia axyridis (Coleoptera: Coccinellidae).</title>
        <authorList>
            <person name="Qu C."/>
            <person name="Wang R."/>
            <person name="Che W.-n."/>
            <person name="Li F.-q."/>
            <person name="Zhao H.-p."/>
            <person name="Wei Y.-y."/>
            <person name="Luo C."/>
            <person name="Xue M."/>
        </authorList>
    </citation>
    <scope>NUCLEOTIDE SEQUENCE</scope>
</reference>
<dbReference type="Gene3D" id="1.10.238.20">
    <property type="entry name" value="Pheromone/general odorant binding protein domain"/>
    <property type="match status" value="1"/>
</dbReference>
<dbReference type="EMBL" id="MT150141">
    <property type="protein sequence ID" value="QTE76111.1"/>
    <property type="molecule type" value="mRNA"/>
</dbReference>
<dbReference type="CDD" id="cd23992">
    <property type="entry name" value="PBP_GOBP"/>
    <property type="match status" value="1"/>
</dbReference>